<dbReference type="EMBL" id="QJVD01000075">
    <property type="protein sequence ID" value="PYI64095.1"/>
    <property type="molecule type" value="Genomic_DNA"/>
</dbReference>
<proteinExistence type="predicted"/>
<organism evidence="2 3">
    <name type="scientific">Arthrobacter livingstonensis</name>
    <dbReference type="NCBI Taxonomy" id="670078"/>
    <lineage>
        <taxon>Bacteria</taxon>
        <taxon>Bacillati</taxon>
        <taxon>Actinomycetota</taxon>
        <taxon>Actinomycetes</taxon>
        <taxon>Micrococcales</taxon>
        <taxon>Micrococcaceae</taxon>
        <taxon>Arthrobacter</taxon>
    </lineage>
</organism>
<name>A0A2V5KZF1_9MICC</name>
<reference evidence="2 3" key="1">
    <citation type="submission" date="2018-05" db="EMBL/GenBank/DDBJ databases">
        <title>Genetic diversity of glacier-inhabiting Cryobacterium bacteria in China and description of Cryobacterium mengkeensis sp. nov. and Arthrobacter glacialis sp. nov.</title>
        <authorList>
            <person name="Liu Q."/>
            <person name="Xin Y.-H."/>
        </authorList>
    </citation>
    <scope>NUCLEOTIDE SEQUENCE [LARGE SCALE GENOMIC DNA]</scope>
    <source>
        <strain evidence="2 3">LI2</strain>
    </source>
</reference>
<protein>
    <submittedName>
        <fullName evidence="2">Uncharacterized protein</fullName>
    </submittedName>
</protein>
<dbReference type="Proteomes" id="UP000247832">
    <property type="component" value="Unassembled WGS sequence"/>
</dbReference>
<feature type="region of interest" description="Disordered" evidence="1">
    <location>
        <begin position="86"/>
        <end position="108"/>
    </location>
</feature>
<evidence type="ECO:0000313" key="2">
    <source>
        <dbReference type="EMBL" id="PYI64095.1"/>
    </source>
</evidence>
<gene>
    <name evidence="2" type="ORF">CVV68_22720</name>
</gene>
<evidence type="ECO:0000256" key="1">
    <source>
        <dbReference type="SAM" id="MobiDB-lite"/>
    </source>
</evidence>
<accession>A0A2V5KZF1</accession>
<comment type="caution">
    <text evidence="2">The sequence shown here is derived from an EMBL/GenBank/DDBJ whole genome shotgun (WGS) entry which is preliminary data.</text>
</comment>
<dbReference type="AlphaFoldDB" id="A0A2V5KZF1"/>
<keyword evidence="3" id="KW-1185">Reference proteome</keyword>
<sequence>MLVTMVCSTMTGATTLVEMVESAFGTARTQLAALVIGAPHAPTLGSVFERLDAQFLEPLAGAWAHAATAPSAVSLDAQEVWGATNGRGSRGLSVKNNPPGLHVQRASPPLGRVRGREASMEMASGRDIVRTAKFVSIAAGTSFLYPAHVAEIKRRSRRMGTRPWHTETV</sequence>
<evidence type="ECO:0000313" key="3">
    <source>
        <dbReference type="Proteomes" id="UP000247832"/>
    </source>
</evidence>